<dbReference type="PANTHER" id="PTHR41523">
    <property type="entry name" value="TWO-COMPONENT SYSTEM SENSOR PROTEIN"/>
    <property type="match status" value="1"/>
</dbReference>
<dbReference type="PANTHER" id="PTHR41523:SF8">
    <property type="entry name" value="ETHYLENE RESPONSE SENSOR PROTEIN"/>
    <property type="match status" value="1"/>
</dbReference>
<reference evidence="9" key="1">
    <citation type="submission" date="2020-02" db="EMBL/GenBank/DDBJ databases">
        <authorList>
            <person name="Meier V. D."/>
        </authorList>
    </citation>
    <scope>NUCLEOTIDE SEQUENCE</scope>
    <source>
        <strain evidence="9">AVDCRST_MAG62</strain>
    </source>
</reference>
<keyword evidence="5" id="KW-0547">Nucleotide-binding</keyword>
<evidence type="ECO:0000256" key="2">
    <source>
        <dbReference type="ARBA" id="ARBA00012438"/>
    </source>
</evidence>
<keyword evidence="3" id="KW-0597">Phosphoprotein</keyword>
<sequence>MSRTDTVERYAAAVQGRVEALAKAHGMLSERRWREVPLAKLIEAELQPFSNGRVRLAGPPIALPSSLVQPIALLIYELVANAAEHGALSNIEGRVSIDWQEDSASERLVIRWRENGGPPPSELRDAGFGSRLITAIVERQLRGTTKLEWHPGGLVGEFSVPIRRLASQF</sequence>
<dbReference type="SUPFAM" id="SSF55874">
    <property type="entry name" value="ATPase domain of HSP90 chaperone/DNA topoisomerase II/histidine kinase"/>
    <property type="match status" value="1"/>
</dbReference>
<keyword evidence="4" id="KW-0808">Transferase</keyword>
<organism evidence="9">
    <name type="scientific">uncultured Sphingomonas sp</name>
    <dbReference type="NCBI Taxonomy" id="158754"/>
    <lineage>
        <taxon>Bacteria</taxon>
        <taxon>Pseudomonadati</taxon>
        <taxon>Pseudomonadota</taxon>
        <taxon>Alphaproteobacteria</taxon>
        <taxon>Sphingomonadales</taxon>
        <taxon>Sphingomonadaceae</taxon>
        <taxon>Sphingomonas</taxon>
        <taxon>environmental samples</taxon>
    </lineage>
</organism>
<feature type="domain" description="Signal transduction histidine kinase HWE region" evidence="8">
    <location>
        <begin position="1"/>
        <end position="60"/>
    </location>
</feature>
<comment type="catalytic activity">
    <reaction evidence="1">
        <text>ATP + protein L-histidine = ADP + protein N-phospho-L-histidine.</text>
        <dbReference type="EC" id="2.7.13.3"/>
    </reaction>
</comment>
<dbReference type="GO" id="GO:0005524">
    <property type="term" value="F:ATP binding"/>
    <property type="evidence" value="ECO:0007669"/>
    <property type="project" value="UniProtKB-KW"/>
</dbReference>
<dbReference type="AlphaFoldDB" id="A0A6J4T8I8"/>
<dbReference type="EC" id="2.7.13.3" evidence="2"/>
<evidence type="ECO:0000256" key="4">
    <source>
        <dbReference type="ARBA" id="ARBA00022679"/>
    </source>
</evidence>
<evidence type="ECO:0000256" key="3">
    <source>
        <dbReference type="ARBA" id="ARBA00022553"/>
    </source>
</evidence>
<evidence type="ECO:0000259" key="8">
    <source>
        <dbReference type="SMART" id="SM00911"/>
    </source>
</evidence>
<dbReference type="SMART" id="SM00911">
    <property type="entry name" value="HWE_HK"/>
    <property type="match status" value="1"/>
</dbReference>
<dbReference type="GO" id="GO:0004673">
    <property type="term" value="F:protein histidine kinase activity"/>
    <property type="evidence" value="ECO:0007669"/>
    <property type="project" value="UniProtKB-EC"/>
</dbReference>
<evidence type="ECO:0000256" key="7">
    <source>
        <dbReference type="ARBA" id="ARBA00022840"/>
    </source>
</evidence>
<gene>
    <name evidence="9" type="ORF">AVDCRST_MAG62-861</name>
</gene>
<dbReference type="EMBL" id="CADCWB010000107">
    <property type="protein sequence ID" value="CAA9516791.1"/>
    <property type="molecule type" value="Genomic_DNA"/>
</dbReference>
<protein>
    <recommendedName>
        <fullName evidence="2">histidine kinase</fullName>
        <ecNumber evidence="2">2.7.13.3</ecNumber>
    </recommendedName>
</protein>
<dbReference type="Pfam" id="PF07536">
    <property type="entry name" value="HWE_HK"/>
    <property type="match status" value="1"/>
</dbReference>
<dbReference type="Gene3D" id="3.30.565.10">
    <property type="entry name" value="Histidine kinase-like ATPase, C-terminal domain"/>
    <property type="match status" value="1"/>
</dbReference>
<evidence type="ECO:0000256" key="5">
    <source>
        <dbReference type="ARBA" id="ARBA00022741"/>
    </source>
</evidence>
<evidence type="ECO:0000256" key="6">
    <source>
        <dbReference type="ARBA" id="ARBA00022777"/>
    </source>
</evidence>
<name>A0A6J4T8I8_9SPHN</name>
<evidence type="ECO:0000256" key="1">
    <source>
        <dbReference type="ARBA" id="ARBA00000085"/>
    </source>
</evidence>
<dbReference type="InterPro" id="IPR011102">
    <property type="entry name" value="Sig_transdc_His_kinase_HWE"/>
</dbReference>
<accession>A0A6J4T8I8</accession>
<keyword evidence="6" id="KW-0418">Kinase</keyword>
<evidence type="ECO:0000313" key="9">
    <source>
        <dbReference type="EMBL" id="CAA9516791.1"/>
    </source>
</evidence>
<keyword evidence="7" id="KW-0067">ATP-binding</keyword>
<dbReference type="InterPro" id="IPR036890">
    <property type="entry name" value="HATPase_C_sf"/>
</dbReference>
<proteinExistence type="predicted"/>